<evidence type="ECO:0000313" key="1">
    <source>
        <dbReference type="EMBL" id="EDY64281.1"/>
    </source>
</evidence>
<reference evidence="2" key="1">
    <citation type="submission" date="2008-02" db="EMBL/GenBank/DDBJ databases">
        <authorList>
            <consortium name="The Broad Institute Genome Sequencing Platform"/>
            <person name="Fischbach M."/>
            <person name="Ward D."/>
            <person name="Young S."/>
            <person name="Jaffe D."/>
            <person name="Gnerre S."/>
            <person name="Berlin A."/>
            <person name="Heiman D."/>
            <person name="Hepburn T."/>
            <person name="Sykes S."/>
            <person name="Alvarado L."/>
            <person name="Kodira C.D."/>
            <person name="Straight P."/>
            <person name="Clardy J."/>
            <person name="Hung D."/>
            <person name="Kolter R."/>
            <person name="Mekalanos J."/>
            <person name="Walker S."/>
            <person name="Walsh C.T."/>
            <person name="Lander E."/>
            <person name="Galagan J."/>
            <person name="Nusbaum C."/>
            <person name="Birren B."/>
        </authorList>
    </citation>
    <scope>NUCLEOTIDE SEQUENCE [LARGE SCALE GENOMIC DNA]</scope>
    <source>
        <strain evidence="2">ATCC 25486 / DSM 40338 / CBS 914.69 / JCM 4507 / NBRC 13074 / NRRL 2958 / 5647</strain>
    </source>
</reference>
<keyword evidence="2" id="KW-1185">Reference proteome</keyword>
<sequence length="49" mass="5286">MPGGRSELGRVGRVRGCHVALPLRLLSVALQPEPTNPRCRGHNIRMAVG</sequence>
<name>B5HBR9_STRE2</name>
<evidence type="ECO:0000313" key="2">
    <source>
        <dbReference type="Proteomes" id="UP000002805"/>
    </source>
</evidence>
<dbReference type="Proteomes" id="UP000002805">
    <property type="component" value="Chromosome"/>
</dbReference>
<gene>
    <name evidence="1" type="ORF">SSDG_02356</name>
</gene>
<reference evidence="2" key="2">
    <citation type="submission" date="2009-10" db="EMBL/GenBank/DDBJ databases">
        <title>The genome sequence of Streptomyces pristinaespiralis strain ATCC 25486.</title>
        <authorList>
            <consortium name="The Broad Institute Genome Sequencing Platform"/>
            <consortium name="Broad Institute Microbial Sequencing Center"/>
            <person name="Fischbach M."/>
            <person name="Godfrey P."/>
            <person name="Ward D."/>
            <person name="Young S."/>
            <person name="Zeng Q."/>
            <person name="Koehrsen M."/>
            <person name="Alvarado L."/>
            <person name="Berlin A.M."/>
            <person name="Bochicchio J."/>
            <person name="Borenstein D."/>
            <person name="Chapman S.B."/>
            <person name="Chen Z."/>
            <person name="Engels R."/>
            <person name="Freedman E."/>
            <person name="Gellesch M."/>
            <person name="Goldberg J."/>
            <person name="Griggs A."/>
            <person name="Gujja S."/>
            <person name="Heilman E.R."/>
            <person name="Heiman D.I."/>
            <person name="Hepburn T.A."/>
            <person name="Howarth C."/>
            <person name="Jen D."/>
            <person name="Larson L."/>
            <person name="Lewis B."/>
            <person name="Mehta T."/>
            <person name="Park D."/>
            <person name="Pearson M."/>
            <person name="Richards J."/>
            <person name="Roberts A."/>
            <person name="Saif S."/>
            <person name="Shea T.D."/>
            <person name="Shenoy N."/>
            <person name="Sisk P."/>
            <person name="Stolte C."/>
            <person name="Sykes S.N."/>
            <person name="Thomson T."/>
            <person name="Walk T."/>
            <person name="White J."/>
            <person name="Yandava C."/>
            <person name="Straight P."/>
            <person name="Clardy J."/>
            <person name="Hung D."/>
            <person name="Kolter R."/>
            <person name="Mekalanos J."/>
            <person name="Walker S."/>
            <person name="Walsh C.T."/>
            <person name="Wieland-Brown L.C."/>
            <person name="Haas B."/>
            <person name="Nusbaum C."/>
            <person name="Birren B."/>
        </authorList>
    </citation>
    <scope>NUCLEOTIDE SEQUENCE [LARGE SCALE GENOMIC DNA]</scope>
    <source>
        <strain evidence="2">ATCC 25486 / DSM 40338 / CBS 914.69 / JCM 4507 / NBRC 13074 / NRRL 2958 / 5647</strain>
    </source>
</reference>
<organism evidence="1 2">
    <name type="scientific">Streptomyces pristinaespiralis (strain ATCC 25486 / DSM 40338 / CBS 914.69 / JCM 4507 / KCC S-0507 / NBRC 13074 / NRRL 2958 / 5647)</name>
    <dbReference type="NCBI Taxonomy" id="457429"/>
    <lineage>
        <taxon>Bacteria</taxon>
        <taxon>Bacillati</taxon>
        <taxon>Actinomycetota</taxon>
        <taxon>Actinomycetes</taxon>
        <taxon>Kitasatosporales</taxon>
        <taxon>Streptomycetaceae</taxon>
        <taxon>Streptomyces</taxon>
    </lineage>
</organism>
<dbReference type="EMBL" id="CM000950">
    <property type="protein sequence ID" value="EDY64281.1"/>
    <property type="molecule type" value="Genomic_DNA"/>
</dbReference>
<dbReference type="AlphaFoldDB" id="B5HBR9"/>
<proteinExistence type="predicted"/>
<protein>
    <submittedName>
        <fullName evidence="1">Uncharacterized protein</fullName>
    </submittedName>
</protein>
<dbReference type="HOGENOM" id="CLU_3141321_0_0_11"/>
<accession>B5HBR9</accession>